<dbReference type="Pfam" id="PF00440">
    <property type="entry name" value="TetR_N"/>
    <property type="match status" value="1"/>
</dbReference>
<evidence type="ECO:0000256" key="1">
    <source>
        <dbReference type="ARBA" id="ARBA00023125"/>
    </source>
</evidence>
<feature type="DNA-binding region" description="H-T-H motif" evidence="2">
    <location>
        <begin position="12"/>
        <end position="31"/>
    </location>
</feature>
<feature type="domain" description="HTH tetR-type" evidence="3">
    <location>
        <begin position="1"/>
        <end position="49"/>
    </location>
</feature>
<dbReference type="PROSITE" id="PS50977">
    <property type="entry name" value="HTH_TETR_2"/>
    <property type="match status" value="1"/>
</dbReference>
<comment type="caution">
    <text evidence="4">The sequence shown here is derived from an EMBL/GenBank/DDBJ whole genome shotgun (WGS) entry which is preliminary data.</text>
</comment>
<dbReference type="Gene3D" id="1.10.357.10">
    <property type="entry name" value="Tetracycline Repressor, domain 2"/>
    <property type="match status" value="1"/>
</dbReference>
<organism evidence="4 5">
    <name type="scientific">Acetobacter conturbans</name>
    <dbReference type="NCBI Taxonomy" id="1737472"/>
    <lineage>
        <taxon>Bacteria</taxon>
        <taxon>Pseudomonadati</taxon>
        <taxon>Pseudomonadota</taxon>
        <taxon>Alphaproteobacteria</taxon>
        <taxon>Acetobacterales</taxon>
        <taxon>Acetobacteraceae</taxon>
        <taxon>Acetobacter</taxon>
    </lineage>
</organism>
<dbReference type="SUPFAM" id="SSF46689">
    <property type="entry name" value="Homeodomain-like"/>
    <property type="match status" value="1"/>
</dbReference>
<dbReference type="InterPro" id="IPR009057">
    <property type="entry name" value="Homeodomain-like_sf"/>
</dbReference>
<reference evidence="4 5" key="1">
    <citation type="journal article" date="2020" name="Int. J. Syst. Evol. Microbiol.">
        <title>Novel acetic acid bacteria from cider fermentations: Acetobacter conturbans sp. nov. and Acetobacter fallax sp. nov.</title>
        <authorList>
            <person name="Sombolestani A.S."/>
            <person name="Cleenwerck I."/>
            <person name="Cnockaert M."/>
            <person name="Borremans W."/>
            <person name="Wieme A.D."/>
            <person name="De Vuyst L."/>
            <person name="Vandamme P."/>
        </authorList>
    </citation>
    <scope>NUCLEOTIDE SEQUENCE [LARGE SCALE GENOMIC DNA]</scope>
    <source>
        <strain evidence="4 5">LMG 1627</strain>
    </source>
</reference>
<name>A0ABX0JZS1_9PROT</name>
<dbReference type="PANTHER" id="PTHR30055">
    <property type="entry name" value="HTH-TYPE TRANSCRIPTIONAL REGULATOR RUTR"/>
    <property type="match status" value="1"/>
</dbReference>
<accession>A0ABX0JZS1</accession>
<proteinExistence type="predicted"/>
<dbReference type="InterPro" id="IPR036271">
    <property type="entry name" value="Tet_transcr_reg_TetR-rel_C_sf"/>
</dbReference>
<gene>
    <name evidence="4" type="ORF">GOB81_09440</name>
</gene>
<dbReference type="InterPro" id="IPR041586">
    <property type="entry name" value="PsrA_TetR_C"/>
</dbReference>
<dbReference type="EMBL" id="WOSY01000008">
    <property type="protein sequence ID" value="NHN88853.1"/>
    <property type="molecule type" value="Genomic_DNA"/>
</dbReference>
<protein>
    <submittedName>
        <fullName evidence="4">TetR family transcriptional regulator</fullName>
    </submittedName>
</protein>
<dbReference type="Pfam" id="PF17939">
    <property type="entry name" value="TetR_C_30"/>
    <property type="match status" value="1"/>
</dbReference>
<keyword evidence="1 2" id="KW-0238">DNA-binding</keyword>
<dbReference type="PROSITE" id="PS01081">
    <property type="entry name" value="HTH_TETR_1"/>
    <property type="match status" value="1"/>
</dbReference>
<dbReference type="SUPFAM" id="SSF48498">
    <property type="entry name" value="Tetracyclin repressor-like, C-terminal domain"/>
    <property type="match status" value="1"/>
</dbReference>
<dbReference type="InterPro" id="IPR050109">
    <property type="entry name" value="HTH-type_TetR-like_transc_reg"/>
</dbReference>
<evidence type="ECO:0000313" key="5">
    <source>
        <dbReference type="Proteomes" id="UP000631653"/>
    </source>
</evidence>
<sequence length="200" mass="22643">MIFADNGYAGTTMREISEHAGITQALITYYFRSKFGLFSETFLRRATVIADCRIENLSQLRRRGLARDVAALVEAFLQPVLDLRATAQGRAYLRLHARLHTEPPNLSYDLRKQAYDESTHLYVEALHDALPHLARIDVQWRMTLMIGTYLYALSDTHRMEDLMPDAYNAEDAHHLMQEVISFIVSGLGSSHSQGVSSANV</sequence>
<evidence type="ECO:0000259" key="3">
    <source>
        <dbReference type="PROSITE" id="PS50977"/>
    </source>
</evidence>
<keyword evidence="5" id="KW-1185">Reference proteome</keyword>
<dbReference type="InterPro" id="IPR023772">
    <property type="entry name" value="DNA-bd_HTH_TetR-type_CS"/>
</dbReference>
<dbReference type="InterPro" id="IPR001647">
    <property type="entry name" value="HTH_TetR"/>
</dbReference>
<evidence type="ECO:0000313" key="4">
    <source>
        <dbReference type="EMBL" id="NHN88853.1"/>
    </source>
</evidence>
<dbReference type="PANTHER" id="PTHR30055:SF223">
    <property type="entry name" value="HTH-TYPE TRANSCRIPTIONAL REGULATOR UIDR"/>
    <property type="match status" value="1"/>
</dbReference>
<dbReference type="Proteomes" id="UP000631653">
    <property type="component" value="Unassembled WGS sequence"/>
</dbReference>
<evidence type="ECO:0000256" key="2">
    <source>
        <dbReference type="PROSITE-ProRule" id="PRU00335"/>
    </source>
</evidence>